<evidence type="ECO:0000256" key="2">
    <source>
        <dbReference type="ARBA" id="ARBA00022840"/>
    </source>
</evidence>
<feature type="coiled-coil region" evidence="3">
    <location>
        <begin position="545"/>
        <end position="603"/>
    </location>
</feature>
<evidence type="ECO:0000313" key="7">
    <source>
        <dbReference type="Proteomes" id="UP000655208"/>
    </source>
</evidence>
<dbReference type="InterPro" id="IPR051309">
    <property type="entry name" value="ABCF_ATPase"/>
</dbReference>
<dbReference type="EMBL" id="BMNA01000001">
    <property type="protein sequence ID" value="GGL87738.1"/>
    <property type="molecule type" value="Genomic_DNA"/>
</dbReference>
<dbReference type="GO" id="GO:0005524">
    <property type="term" value="F:ATP binding"/>
    <property type="evidence" value="ECO:0007669"/>
    <property type="project" value="UniProtKB-KW"/>
</dbReference>
<dbReference type="Pfam" id="PF00005">
    <property type="entry name" value="ABC_tran"/>
    <property type="match status" value="2"/>
</dbReference>
<dbReference type="InterPro" id="IPR017871">
    <property type="entry name" value="ABC_transporter-like_CS"/>
</dbReference>
<protein>
    <submittedName>
        <fullName evidence="6">ABC transporter ATP-binding protein</fullName>
    </submittedName>
</protein>
<evidence type="ECO:0000259" key="5">
    <source>
        <dbReference type="PROSITE" id="PS50893"/>
    </source>
</evidence>
<dbReference type="PANTHER" id="PTHR42855">
    <property type="entry name" value="ABC TRANSPORTER ATP-BINDING SUBUNIT"/>
    <property type="match status" value="1"/>
</dbReference>
<sequence>MANLVNVEAVTVVRGLRTVLDGVSLGVQTGDRIGVLGLNGSGKSTLLAVLSGRLVPDSGRVSMSRGTRVEVVGQSGDLPDGTVRDVVLSHFGPGDHQWAGDAGVRTVLDGLGLSNIGLDASVDRLSGGERRRVALAAALVTDADLLVLDEPTNHLDIEGVAWLASYLLTRRSALVVVTHDRWFLDAVAGLTWEVVDGAVHIREGGYSDWVFARAERLRLDRAAEERRRNLARKELAWLRRGAPARTSKPRYRIDAAEALIADVPPPRNTVELHAFARRRLGRDVVEFRGVTATVPTTDGPRVLLDHVDYLVGPGDRVGLVGVNGSGKSTLLRILVGVQQPESGVVRIGSTVRLGYLSQEVAELPTDLRLIEAVAQVAGVAELGGRELTAGQLAERFGFTTAQQWTRVGELSGGERRRLQLLRLLMAEPNVLVLDEPTNDLDTDTLAALEDLLDSWAGTLVVVSHDRYLVERVVDDVVALFGDGRITHLPGGVEEYLRRRREQQEARPAAARAAGPSAAGGSGGTSSGAPGADGAGPGAAPDAGTARLLRKDLQRLERRLESLQRRERDLQDRLATVGSDYAAAAELDRDLQRTLAERDDVEGQWLEVAEQLESA</sequence>
<name>A0A917SNN3_9ACTN</name>
<dbReference type="GO" id="GO:0016887">
    <property type="term" value="F:ATP hydrolysis activity"/>
    <property type="evidence" value="ECO:0007669"/>
    <property type="project" value="InterPro"/>
</dbReference>
<feature type="region of interest" description="Disordered" evidence="4">
    <location>
        <begin position="498"/>
        <end position="542"/>
    </location>
</feature>
<keyword evidence="7" id="KW-1185">Reference proteome</keyword>
<dbReference type="InterPro" id="IPR003439">
    <property type="entry name" value="ABC_transporter-like_ATP-bd"/>
</dbReference>
<proteinExistence type="predicted"/>
<dbReference type="RefSeq" id="WP_188939818.1">
    <property type="nucleotide sequence ID" value="NZ_BMNA01000001.1"/>
</dbReference>
<dbReference type="SMART" id="SM00382">
    <property type="entry name" value="AAA"/>
    <property type="match status" value="2"/>
</dbReference>
<evidence type="ECO:0000256" key="4">
    <source>
        <dbReference type="SAM" id="MobiDB-lite"/>
    </source>
</evidence>
<comment type="caution">
    <text evidence="6">The sequence shown here is derived from an EMBL/GenBank/DDBJ whole genome shotgun (WGS) entry which is preliminary data.</text>
</comment>
<reference evidence="6" key="1">
    <citation type="journal article" date="2014" name="Int. J. Syst. Evol. Microbiol.">
        <title>Complete genome sequence of Corynebacterium casei LMG S-19264T (=DSM 44701T), isolated from a smear-ripened cheese.</title>
        <authorList>
            <consortium name="US DOE Joint Genome Institute (JGI-PGF)"/>
            <person name="Walter F."/>
            <person name="Albersmeier A."/>
            <person name="Kalinowski J."/>
            <person name="Ruckert C."/>
        </authorList>
    </citation>
    <scope>NUCLEOTIDE SEQUENCE</scope>
    <source>
        <strain evidence="6">CGMCC 4.7308</strain>
    </source>
</reference>
<gene>
    <name evidence="6" type="ORF">GCM10011594_04210</name>
</gene>
<feature type="compositionally biased region" description="Low complexity" evidence="4">
    <location>
        <begin position="505"/>
        <end position="516"/>
    </location>
</feature>
<keyword evidence="1" id="KW-0547">Nucleotide-binding</keyword>
<dbReference type="Gene3D" id="3.40.50.300">
    <property type="entry name" value="P-loop containing nucleotide triphosphate hydrolases"/>
    <property type="match status" value="2"/>
</dbReference>
<organism evidence="6 7">
    <name type="scientific">Nakamurella endophytica</name>
    <dbReference type="NCBI Taxonomy" id="1748367"/>
    <lineage>
        <taxon>Bacteria</taxon>
        <taxon>Bacillati</taxon>
        <taxon>Actinomycetota</taxon>
        <taxon>Actinomycetes</taxon>
        <taxon>Nakamurellales</taxon>
        <taxon>Nakamurellaceae</taxon>
        <taxon>Nakamurella</taxon>
    </lineage>
</organism>
<feature type="compositionally biased region" description="Gly residues" evidence="4">
    <location>
        <begin position="517"/>
        <end position="536"/>
    </location>
</feature>
<evidence type="ECO:0000256" key="3">
    <source>
        <dbReference type="SAM" id="Coils"/>
    </source>
</evidence>
<accession>A0A917SNN3</accession>
<dbReference type="InterPro" id="IPR027417">
    <property type="entry name" value="P-loop_NTPase"/>
</dbReference>
<keyword evidence="3" id="KW-0175">Coiled coil</keyword>
<dbReference type="SUPFAM" id="SSF52540">
    <property type="entry name" value="P-loop containing nucleoside triphosphate hydrolases"/>
    <property type="match status" value="2"/>
</dbReference>
<keyword evidence="2 6" id="KW-0067">ATP-binding</keyword>
<evidence type="ECO:0000256" key="1">
    <source>
        <dbReference type="ARBA" id="ARBA00022741"/>
    </source>
</evidence>
<dbReference type="CDD" id="cd03221">
    <property type="entry name" value="ABCF_EF-3"/>
    <property type="match status" value="2"/>
</dbReference>
<dbReference type="Proteomes" id="UP000655208">
    <property type="component" value="Unassembled WGS sequence"/>
</dbReference>
<evidence type="ECO:0000313" key="6">
    <source>
        <dbReference type="EMBL" id="GGL87738.1"/>
    </source>
</evidence>
<dbReference type="AlphaFoldDB" id="A0A917SNN3"/>
<feature type="domain" description="ABC transporter" evidence="5">
    <location>
        <begin position="5"/>
        <end position="223"/>
    </location>
</feature>
<dbReference type="PROSITE" id="PS50893">
    <property type="entry name" value="ABC_TRANSPORTER_2"/>
    <property type="match status" value="2"/>
</dbReference>
<dbReference type="InterPro" id="IPR003593">
    <property type="entry name" value="AAA+_ATPase"/>
</dbReference>
<dbReference type="PROSITE" id="PS00211">
    <property type="entry name" value="ABC_TRANSPORTER_1"/>
    <property type="match status" value="2"/>
</dbReference>
<reference evidence="6" key="2">
    <citation type="submission" date="2020-09" db="EMBL/GenBank/DDBJ databases">
        <authorList>
            <person name="Sun Q."/>
            <person name="Zhou Y."/>
        </authorList>
    </citation>
    <scope>NUCLEOTIDE SEQUENCE</scope>
    <source>
        <strain evidence="6">CGMCC 4.7308</strain>
    </source>
</reference>
<feature type="domain" description="ABC transporter" evidence="5">
    <location>
        <begin position="285"/>
        <end position="507"/>
    </location>
</feature>
<dbReference type="PANTHER" id="PTHR42855:SF1">
    <property type="entry name" value="ABC TRANSPORTER DOMAIN-CONTAINING PROTEIN"/>
    <property type="match status" value="1"/>
</dbReference>